<dbReference type="CDD" id="cd09917">
    <property type="entry name" value="F-box_SF"/>
    <property type="match status" value="1"/>
</dbReference>
<evidence type="ECO:0008006" key="3">
    <source>
        <dbReference type="Google" id="ProtNLM"/>
    </source>
</evidence>
<gene>
    <name evidence="1" type="ORF">RSOLAG1IB_10548</name>
</gene>
<dbReference type="Proteomes" id="UP000059188">
    <property type="component" value="Unassembled WGS sequence"/>
</dbReference>
<evidence type="ECO:0000313" key="2">
    <source>
        <dbReference type="Proteomes" id="UP000059188"/>
    </source>
</evidence>
<protein>
    <recommendedName>
        <fullName evidence="3">F-box domain-containing protein</fullName>
    </recommendedName>
</protein>
<dbReference type="SUPFAM" id="SSF52047">
    <property type="entry name" value="RNI-like"/>
    <property type="match status" value="1"/>
</dbReference>
<accession>A0A0B7FYU1</accession>
<dbReference type="AlphaFoldDB" id="A0A0B7FYU1"/>
<reference evidence="1 2" key="1">
    <citation type="submission" date="2014-11" db="EMBL/GenBank/DDBJ databases">
        <authorList>
            <person name="Wibberg Daniel"/>
        </authorList>
    </citation>
    <scope>NUCLEOTIDE SEQUENCE [LARGE SCALE GENOMIC DNA]</scope>
    <source>
        <strain evidence="1">Rhizoctonia solani AG1-IB 7/3/14</strain>
    </source>
</reference>
<dbReference type="OrthoDB" id="3365698at2759"/>
<organism evidence="1 2">
    <name type="scientific">Thanatephorus cucumeris (strain AG1-IB / isolate 7/3/14)</name>
    <name type="common">Lettuce bottom rot fungus</name>
    <name type="synonym">Rhizoctonia solani</name>
    <dbReference type="NCBI Taxonomy" id="1108050"/>
    <lineage>
        <taxon>Eukaryota</taxon>
        <taxon>Fungi</taxon>
        <taxon>Dikarya</taxon>
        <taxon>Basidiomycota</taxon>
        <taxon>Agaricomycotina</taxon>
        <taxon>Agaricomycetes</taxon>
        <taxon>Cantharellales</taxon>
        <taxon>Ceratobasidiaceae</taxon>
        <taxon>Rhizoctonia</taxon>
        <taxon>Rhizoctonia solani AG-1</taxon>
    </lineage>
</organism>
<proteinExistence type="predicted"/>
<dbReference type="InterPro" id="IPR032675">
    <property type="entry name" value="LRR_dom_sf"/>
</dbReference>
<keyword evidence="2" id="KW-1185">Reference proteome</keyword>
<dbReference type="Gene3D" id="3.80.10.10">
    <property type="entry name" value="Ribonuclease Inhibitor"/>
    <property type="match status" value="1"/>
</dbReference>
<dbReference type="EMBL" id="LN679172">
    <property type="protein sequence ID" value="CEL62880.1"/>
    <property type="molecule type" value="Genomic_DNA"/>
</dbReference>
<evidence type="ECO:0000313" key="1">
    <source>
        <dbReference type="EMBL" id="CEL62880.1"/>
    </source>
</evidence>
<name>A0A0B7FYU1_THACB</name>
<sequence>MKTPIGAAVRKIEDLGRQLERATTELLDSCKILSSEIYKTSQTPRELIWTIDDALKLIDNKTASHINHARQSLAQTRNILAAPASVLPSECLTRIFSIAVESPSTGHLDPRGVRGQVDEYYRQLHTLSAVCSNWREIVVSHSVFWSIVPVIRQNNGRYMSSAAELSLERSLGSRFDLYLVADLYGSRQDLFGYVRGLLTCHGHLFSNIHIASDSQQNIPVVFESLINCTKRLLGSFDGLSICYQPHAQAILRPYLYAPNSSDLLTFIKMIESVRRLKLGGVHFDFAGMTFRNLTQLWLQNLLFENKTKFEEFIWSLSSASQLREIGLVSIATLGNMAVSTSTYNFPITLPSLRMLHLEDLYQNLFNFVLESIQPGSYQVGFVPTARCLQIIDIDNRSSLTVGLGGLKNQASRVTKMALTPRLGIAAQEVRALLELFPNLRSIGISNHRLNSDLLNQLVRSADLSSIFPKFTQLYISTCSIGAENLNALQEVITSHPIELLSLGLIVTGLFEGTTFAQNVQSNHRLVNPIRAWLLKTVPKTIWLGESNQPIYQLPAWLT</sequence>